<dbReference type="InterPro" id="IPR038753">
    <property type="entry name" value="NFKBIL1"/>
</dbReference>
<dbReference type="PANTHER" id="PTHR15263:SF1">
    <property type="entry name" value="NF-KAPPA-B INHIBITOR-LIKE PROTEIN 1"/>
    <property type="match status" value="1"/>
</dbReference>
<organism evidence="7 8">
    <name type="scientific">Corynespora cassiicola Philippines</name>
    <dbReference type="NCBI Taxonomy" id="1448308"/>
    <lineage>
        <taxon>Eukaryota</taxon>
        <taxon>Fungi</taxon>
        <taxon>Dikarya</taxon>
        <taxon>Ascomycota</taxon>
        <taxon>Pezizomycotina</taxon>
        <taxon>Dothideomycetes</taxon>
        <taxon>Pleosporomycetidae</taxon>
        <taxon>Pleosporales</taxon>
        <taxon>Corynesporascaceae</taxon>
        <taxon>Corynespora</taxon>
    </lineage>
</organism>
<comment type="subcellular location">
    <subcellularLocation>
        <location evidence="1">Nucleus</location>
    </subcellularLocation>
</comment>
<proteinExistence type="predicted"/>
<dbReference type="STRING" id="1448308.A0A2T2P8L8"/>
<dbReference type="Proteomes" id="UP000240883">
    <property type="component" value="Unassembled WGS sequence"/>
</dbReference>
<evidence type="ECO:0000256" key="4">
    <source>
        <dbReference type="ARBA" id="ARBA00023043"/>
    </source>
</evidence>
<reference evidence="7 8" key="1">
    <citation type="journal article" date="2018" name="Front. Microbiol.">
        <title>Genome-Wide Analysis of Corynespora cassiicola Leaf Fall Disease Putative Effectors.</title>
        <authorList>
            <person name="Lopez D."/>
            <person name="Ribeiro S."/>
            <person name="Label P."/>
            <person name="Fumanal B."/>
            <person name="Venisse J.S."/>
            <person name="Kohler A."/>
            <person name="de Oliveira R.R."/>
            <person name="Labutti K."/>
            <person name="Lipzen A."/>
            <person name="Lail K."/>
            <person name="Bauer D."/>
            <person name="Ohm R.A."/>
            <person name="Barry K.W."/>
            <person name="Spatafora J."/>
            <person name="Grigoriev I.V."/>
            <person name="Martin F.M."/>
            <person name="Pujade-Renaud V."/>
        </authorList>
    </citation>
    <scope>NUCLEOTIDE SEQUENCE [LARGE SCALE GENOMIC DNA]</scope>
    <source>
        <strain evidence="7 8">Philippines</strain>
    </source>
</reference>
<evidence type="ECO:0000256" key="2">
    <source>
        <dbReference type="ARBA" id="ARBA00022553"/>
    </source>
</evidence>
<feature type="compositionally biased region" description="Basic and acidic residues" evidence="6">
    <location>
        <begin position="67"/>
        <end position="78"/>
    </location>
</feature>
<dbReference type="AlphaFoldDB" id="A0A2T2P8L8"/>
<evidence type="ECO:0000313" key="7">
    <source>
        <dbReference type="EMBL" id="PSN74001.1"/>
    </source>
</evidence>
<evidence type="ECO:0000256" key="3">
    <source>
        <dbReference type="ARBA" id="ARBA00022737"/>
    </source>
</evidence>
<feature type="region of interest" description="Disordered" evidence="6">
    <location>
        <begin position="1"/>
        <end position="112"/>
    </location>
</feature>
<dbReference type="GO" id="GO:0005634">
    <property type="term" value="C:nucleus"/>
    <property type="evidence" value="ECO:0007669"/>
    <property type="project" value="UniProtKB-SubCell"/>
</dbReference>
<sequence>MEGQASDTPPDKDLYEKAKASKFHFKSRSSRDKDSHRRDKHSSKRHRLDEDRKSHRRHRESKHKRRRADDGTPRRFGEGEYYNPDNRHRESIYDGVYEEGTQQSEHDPDEAFRESLFDALADDEGAAYWEGVYGQPVHVYPNTKPGLNGELERMSEEEYAEFVRRKMWEKSHQHILEEREAREKDRKKRKTEQERNEEEAARAWDEREAVRRKMEESLKRGEERRKAKEAAQSWDKYVRQWDELKARRDINEESDAKIRDMIPWPVVSGKWKHVTKDEIERFLRASSAWGDDAAAMLKAERVRWHPDKMQQRFGNHVGSETMKTITAIFQIIDTLWNERRK</sequence>
<gene>
    <name evidence="7" type="ORF">BS50DRAFT_566913</name>
</gene>
<feature type="compositionally biased region" description="Basic and acidic residues" evidence="6">
    <location>
        <begin position="191"/>
        <end position="204"/>
    </location>
</feature>
<dbReference type="GO" id="GO:0043124">
    <property type="term" value="P:negative regulation of canonical NF-kappaB signal transduction"/>
    <property type="evidence" value="ECO:0007669"/>
    <property type="project" value="InterPro"/>
</dbReference>
<name>A0A2T2P8L8_CORCC</name>
<protein>
    <submittedName>
        <fullName evidence="7">Uncharacterized protein</fullName>
    </submittedName>
</protein>
<feature type="region of interest" description="Disordered" evidence="6">
    <location>
        <begin position="175"/>
        <end position="204"/>
    </location>
</feature>
<evidence type="ECO:0000313" key="8">
    <source>
        <dbReference type="Proteomes" id="UP000240883"/>
    </source>
</evidence>
<keyword evidence="2" id="KW-0597">Phosphoprotein</keyword>
<feature type="compositionally biased region" description="Basic and acidic residues" evidence="6">
    <location>
        <begin position="9"/>
        <end position="19"/>
    </location>
</feature>
<keyword evidence="8" id="KW-1185">Reference proteome</keyword>
<keyword evidence="4" id="KW-0040">ANK repeat</keyword>
<dbReference type="PANTHER" id="PTHR15263">
    <property type="entry name" value="I-KAPPA-B-LIKE PROTEIN IKBL"/>
    <property type="match status" value="1"/>
</dbReference>
<feature type="compositionally biased region" description="Basic residues" evidence="6">
    <location>
        <begin position="54"/>
        <end position="66"/>
    </location>
</feature>
<feature type="compositionally biased region" description="Basic and acidic residues" evidence="6">
    <location>
        <begin position="175"/>
        <end position="184"/>
    </location>
</feature>
<dbReference type="OrthoDB" id="412109at2759"/>
<dbReference type="EMBL" id="KZ678128">
    <property type="protein sequence ID" value="PSN74001.1"/>
    <property type="molecule type" value="Genomic_DNA"/>
</dbReference>
<keyword evidence="5" id="KW-0539">Nucleus</keyword>
<evidence type="ECO:0000256" key="5">
    <source>
        <dbReference type="ARBA" id="ARBA00023242"/>
    </source>
</evidence>
<evidence type="ECO:0000256" key="6">
    <source>
        <dbReference type="SAM" id="MobiDB-lite"/>
    </source>
</evidence>
<accession>A0A2T2P8L8</accession>
<evidence type="ECO:0000256" key="1">
    <source>
        <dbReference type="ARBA" id="ARBA00004123"/>
    </source>
</evidence>
<keyword evidence="3" id="KW-0677">Repeat</keyword>